<gene>
    <name evidence="1" type="ORF">MCOR_49035</name>
</gene>
<dbReference type="AlphaFoldDB" id="A0A6J8E8S3"/>
<dbReference type="InterPro" id="IPR050778">
    <property type="entry name" value="Cueball_EGF_LRP_Nidogen"/>
</dbReference>
<dbReference type="InterPro" id="IPR000033">
    <property type="entry name" value="LDLR_classB_rpt"/>
</dbReference>
<name>A0A6J8E8S3_MYTCO</name>
<dbReference type="PANTHER" id="PTHR46513:SF13">
    <property type="entry name" value="EGF-LIKE DOMAIN-CONTAINING PROTEIN"/>
    <property type="match status" value="1"/>
</dbReference>
<dbReference type="EMBL" id="CACVKT020008632">
    <property type="protein sequence ID" value="CAC5416403.1"/>
    <property type="molecule type" value="Genomic_DNA"/>
</dbReference>
<dbReference type="Gene3D" id="2.120.10.30">
    <property type="entry name" value="TolB, C-terminal domain"/>
    <property type="match status" value="1"/>
</dbReference>
<sequence>MCEKEAEDIKGYSKPRSRDKQTCAQTVSNLQRGQDIKIIFSINGYVKELNIATGNNTVLAAVGDYVYSMAYDYTHGYLFLPRYNVKDILRLQYPSEQSLKTIVIAVSNPADVAVDPMYEHLYWTEKIRGGRIARCNFDGSNIITILNEDFPWAITVAFENRLMYYSIHEPIPARSIKQARLNGTDRRTVTANLHQIVGLIFDNDDNRLYFMAYDTGDIKSARPNGSNVTQIQQTDTISNYDLARPNGSNVTQIQQTDTISNYDLARPNGSNLTQIQQTDTISNYDLARPNGSNLTQIQHTDTISNYDLARPNGSKTHTDTTN</sequence>
<dbReference type="Proteomes" id="UP000507470">
    <property type="component" value="Unassembled WGS sequence"/>
</dbReference>
<organism evidence="1 2">
    <name type="scientific">Mytilus coruscus</name>
    <name type="common">Sea mussel</name>
    <dbReference type="NCBI Taxonomy" id="42192"/>
    <lineage>
        <taxon>Eukaryota</taxon>
        <taxon>Metazoa</taxon>
        <taxon>Spiralia</taxon>
        <taxon>Lophotrochozoa</taxon>
        <taxon>Mollusca</taxon>
        <taxon>Bivalvia</taxon>
        <taxon>Autobranchia</taxon>
        <taxon>Pteriomorphia</taxon>
        <taxon>Mytilida</taxon>
        <taxon>Mytiloidea</taxon>
        <taxon>Mytilidae</taxon>
        <taxon>Mytilinae</taxon>
        <taxon>Mytilus</taxon>
    </lineage>
</organism>
<dbReference type="PANTHER" id="PTHR46513">
    <property type="entry name" value="VITELLOGENIN RECEPTOR-LIKE PROTEIN-RELATED-RELATED"/>
    <property type="match status" value="1"/>
</dbReference>
<dbReference type="SMART" id="SM00135">
    <property type="entry name" value="LY"/>
    <property type="match status" value="2"/>
</dbReference>
<protein>
    <submittedName>
        <fullName evidence="1">Uncharacterized protein</fullName>
    </submittedName>
</protein>
<accession>A0A6J8E8S3</accession>
<proteinExistence type="predicted"/>
<dbReference type="InterPro" id="IPR011042">
    <property type="entry name" value="6-blade_b-propeller_TolB-like"/>
</dbReference>
<dbReference type="SUPFAM" id="SSF63825">
    <property type="entry name" value="YWTD domain"/>
    <property type="match status" value="1"/>
</dbReference>
<evidence type="ECO:0000313" key="1">
    <source>
        <dbReference type="EMBL" id="CAC5416403.1"/>
    </source>
</evidence>
<keyword evidence="2" id="KW-1185">Reference proteome</keyword>
<evidence type="ECO:0000313" key="2">
    <source>
        <dbReference type="Proteomes" id="UP000507470"/>
    </source>
</evidence>
<reference evidence="1 2" key="1">
    <citation type="submission" date="2020-06" db="EMBL/GenBank/DDBJ databases">
        <authorList>
            <person name="Li R."/>
            <person name="Bekaert M."/>
        </authorList>
    </citation>
    <scope>NUCLEOTIDE SEQUENCE [LARGE SCALE GENOMIC DNA]</scope>
    <source>
        <strain evidence="2">wild</strain>
    </source>
</reference>